<dbReference type="PANTHER" id="PTHR10075">
    <property type="entry name" value="BASIGIN RELATED"/>
    <property type="match status" value="1"/>
</dbReference>
<reference evidence="3" key="1">
    <citation type="submission" date="2025-08" db="UniProtKB">
        <authorList>
            <consortium name="Ensembl"/>
        </authorList>
    </citation>
    <scope>IDENTIFICATION</scope>
</reference>
<name>A0A8C4QUL9_EPTBU</name>
<keyword evidence="1" id="KW-0393">Immunoglobulin domain</keyword>
<accession>A0A8C4QUL9</accession>
<feature type="domain" description="Ig-like" evidence="2">
    <location>
        <begin position="121"/>
        <end position="209"/>
    </location>
</feature>
<dbReference type="GeneTree" id="ENSGT01110000267173"/>
<proteinExistence type="predicted"/>
<dbReference type="PANTHER" id="PTHR10075:SF14">
    <property type="entry name" value="CELL ADHESION MOLECULE DSCAM2-RELATED"/>
    <property type="match status" value="1"/>
</dbReference>
<dbReference type="CDD" id="cd00096">
    <property type="entry name" value="Ig"/>
    <property type="match status" value="2"/>
</dbReference>
<dbReference type="SMART" id="SM00408">
    <property type="entry name" value="IGc2"/>
    <property type="match status" value="3"/>
</dbReference>
<evidence type="ECO:0000256" key="1">
    <source>
        <dbReference type="ARBA" id="ARBA00023319"/>
    </source>
</evidence>
<evidence type="ECO:0000259" key="2">
    <source>
        <dbReference type="PROSITE" id="PS50835"/>
    </source>
</evidence>
<reference evidence="3" key="2">
    <citation type="submission" date="2025-09" db="UniProtKB">
        <authorList>
            <consortium name="Ensembl"/>
        </authorList>
    </citation>
    <scope>IDENTIFICATION</scope>
</reference>
<dbReference type="Ensembl" id="ENSEBUT00000021423.1">
    <property type="protein sequence ID" value="ENSEBUP00000020847.1"/>
    <property type="gene ID" value="ENSEBUG00000012886.1"/>
</dbReference>
<dbReference type="SMART" id="SM00409">
    <property type="entry name" value="IG"/>
    <property type="match status" value="3"/>
</dbReference>
<dbReference type="InterPro" id="IPR003598">
    <property type="entry name" value="Ig_sub2"/>
</dbReference>
<dbReference type="InterPro" id="IPR036179">
    <property type="entry name" value="Ig-like_dom_sf"/>
</dbReference>
<dbReference type="Gene3D" id="2.60.40.10">
    <property type="entry name" value="Immunoglobulins"/>
    <property type="match status" value="3"/>
</dbReference>
<evidence type="ECO:0000313" key="3">
    <source>
        <dbReference type="Ensembl" id="ENSEBUP00000020847.1"/>
    </source>
</evidence>
<dbReference type="SUPFAM" id="SSF48726">
    <property type="entry name" value="Immunoglobulin"/>
    <property type="match status" value="3"/>
</dbReference>
<evidence type="ECO:0000313" key="4">
    <source>
        <dbReference type="Proteomes" id="UP000694388"/>
    </source>
</evidence>
<dbReference type="InterPro" id="IPR003599">
    <property type="entry name" value="Ig_sub"/>
</dbReference>
<dbReference type="FunFam" id="2.60.40.10:FF:000022">
    <property type="entry name" value="Cardiac titin"/>
    <property type="match status" value="3"/>
</dbReference>
<dbReference type="Proteomes" id="UP000694388">
    <property type="component" value="Unplaced"/>
</dbReference>
<dbReference type="OMA" id="DESMFAK"/>
<dbReference type="PROSITE" id="PS50835">
    <property type="entry name" value="IG_LIKE"/>
    <property type="match status" value="3"/>
</dbReference>
<dbReference type="InterPro" id="IPR007110">
    <property type="entry name" value="Ig-like_dom"/>
</dbReference>
<dbReference type="InterPro" id="IPR013098">
    <property type="entry name" value="Ig_I-set"/>
</dbReference>
<feature type="domain" description="Ig-like" evidence="2">
    <location>
        <begin position="214"/>
        <end position="302"/>
    </location>
</feature>
<dbReference type="AlphaFoldDB" id="A0A8C4QUL9"/>
<dbReference type="InterPro" id="IPR013783">
    <property type="entry name" value="Ig-like_fold"/>
</dbReference>
<dbReference type="Pfam" id="PF07679">
    <property type="entry name" value="I-set"/>
    <property type="match status" value="3"/>
</dbReference>
<sequence length="331" mass="35813">MNHNKFAASLITHFCLFHSERAVAPKFLQSPVPMEVIAGDAFELEFPLMGTVPIKVSWAKGSREIRSVGNYKLKFLDNIAHLVVLKSEMSDCGIYTCKATNEAGSDTCNVEVVVKDRPVPPTFTKKLKPQGGALNTIVVLECKLSGSTPMDISWLRDEVKIIDGGRSIMSFEDETATLTILELQPSDGGNYTCKAMNTAGVAASTASLSIIDPPGFLRAIESKEMLPGTAVRFVSVIKGGEPISVIWYKNGQEIRPTRNCSMSFIERTATLLLDAVNLGASGEYICEAVNPAGKETCKAVLSIKGVSKDIDILCFCLLPYAGSQNWHKATG</sequence>
<protein>
    <recommendedName>
        <fullName evidence="2">Ig-like domain-containing protein</fullName>
    </recommendedName>
</protein>
<feature type="domain" description="Ig-like" evidence="2">
    <location>
        <begin position="25"/>
        <end position="113"/>
    </location>
</feature>
<keyword evidence="4" id="KW-1185">Reference proteome</keyword>
<organism evidence="3 4">
    <name type="scientific">Eptatretus burgeri</name>
    <name type="common">Inshore hagfish</name>
    <dbReference type="NCBI Taxonomy" id="7764"/>
    <lineage>
        <taxon>Eukaryota</taxon>
        <taxon>Metazoa</taxon>
        <taxon>Chordata</taxon>
        <taxon>Craniata</taxon>
        <taxon>Vertebrata</taxon>
        <taxon>Cyclostomata</taxon>
        <taxon>Myxini</taxon>
        <taxon>Myxiniformes</taxon>
        <taxon>Myxinidae</taxon>
        <taxon>Eptatretinae</taxon>
        <taxon>Eptatretus</taxon>
    </lineage>
</organism>